<dbReference type="GO" id="GO:0033314">
    <property type="term" value="P:mitotic DNA replication checkpoint signaling"/>
    <property type="evidence" value="ECO:0007669"/>
    <property type="project" value="TreeGrafter"/>
</dbReference>
<organism evidence="3 4">
    <name type="scientific">Seminavis robusta</name>
    <dbReference type="NCBI Taxonomy" id="568900"/>
    <lineage>
        <taxon>Eukaryota</taxon>
        <taxon>Sar</taxon>
        <taxon>Stramenopiles</taxon>
        <taxon>Ochrophyta</taxon>
        <taxon>Bacillariophyta</taxon>
        <taxon>Bacillariophyceae</taxon>
        <taxon>Bacillariophycidae</taxon>
        <taxon>Naviculales</taxon>
        <taxon>Naviculaceae</taxon>
        <taxon>Seminavis</taxon>
    </lineage>
</organism>
<reference evidence="3" key="1">
    <citation type="submission" date="2020-06" db="EMBL/GenBank/DDBJ databases">
        <authorList>
            <consortium name="Plant Systems Biology data submission"/>
        </authorList>
    </citation>
    <scope>NUCLEOTIDE SEQUENCE</scope>
    <source>
        <strain evidence="3">D6</strain>
    </source>
</reference>
<dbReference type="GO" id="GO:0006289">
    <property type="term" value="P:nucleotide-excision repair"/>
    <property type="evidence" value="ECO:0007669"/>
    <property type="project" value="TreeGrafter"/>
</dbReference>
<dbReference type="GO" id="GO:0030896">
    <property type="term" value="C:checkpoint clamp complex"/>
    <property type="evidence" value="ECO:0007669"/>
    <property type="project" value="InterPro"/>
</dbReference>
<keyword evidence="4" id="KW-1185">Reference proteome</keyword>
<accession>A0A9N8DW73</accession>
<dbReference type="PANTHER" id="PTHR12900">
    <property type="entry name" value="MITOTIC AND DNA DAMAGE CHECKPOINT PROTEIN HUS1"/>
    <property type="match status" value="1"/>
</dbReference>
<proteinExistence type="predicted"/>
<comment type="subcellular location">
    <subcellularLocation>
        <location evidence="1">Nucleus</location>
    </subcellularLocation>
</comment>
<dbReference type="GO" id="GO:0000723">
    <property type="term" value="P:telomere maintenance"/>
    <property type="evidence" value="ECO:0007669"/>
    <property type="project" value="TreeGrafter"/>
</dbReference>
<evidence type="ECO:0000313" key="4">
    <source>
        <dbReference type="Proteomes" id="UP001153069"/>
    </source>
</evidence>
<dbReference type="GO" id="GO:0031573">
    <property type="term" value="P:mitotic intra-S DNA damage checkpoint signaling"/>
    <property type="evidence" value="ECO:0007669"/>
    <property type="project" value="TreeGrafter"/>
</dbReference>
<evidence type="ECO:0000256" key="2">
    <source>
        <dbReference type="ARBA" id="ARBA00023242"/>
    </source>
</evidence>
<sequence>MRFKAKLAPEQVSLLSSLVGSMRRLYEGSSSESNKVASGQGYLTGGSILKVDSKKVLISTSGKGDADGVAFYCELTTRDGIFLEHRIDSAAPDNAIAMEIGLGEFRVALRSIVANLETNNGFHASGEDAMKISTNNGRHTTTVLKLAKREGVPCLCVETLTRDGVVTLSHAIPVRVMRVDEVDIAPPYVSVEDFHSGVPIGVDRNLRFILERLQGDCPHVCLETSAAGELTLKSDGDGSCSVRTFFGKTKSRHGNSGGSREPCKIKVDTKILVSCLQWQQSGIVSHVSSALLCFAEDEMLVVHVALSPSSLGFFTYSLPIHFLSDEDL</sequence>
<dbReference type="OrthoDB" id="337750at2759"/>
<dbReference type="GO" id="GO:0000724">
    <property type="term" value="P:double-strand break repair via homologous recombination"/>
    <property type="evidence" value="ECO:0007669"/>
    <property type="project" value="TreeGrafter"/>
</dbReference>
<dbReference type="GO" id="GO:0035861">
    <property type="term" value="C:site of double-strand break"/>
    <property type="evidence" value="ECO:0007669"/>
    <property type="project" value="TreeGrafter"/>
</dbReference>
<dbReference type="InterPro" id="IPR007150">
    <property type="entry name" value="HUS1/Mec3"/>
</dbReference>
<keyword evidence="2" id="KW-0539">Nucleus</keyword>
<name>A0A9N8DW73_9STRA</name>
<dbReference type="PANTHER" id="PTHR12900:SF0">
    <property type="entry name" value="CHECKPOINT PROTEIN"/>
    <property type="match status" value="1"/>
</dbReference>
<dbReference type="Pfam" id="PF04005">
    <property type="entry name" value="Hus1"/>
    <property type="match status" value="1"/>
</dbReference>
<comment type="caution">
    <text evidence="3">The sequence shown here is derived from an EMBL/GenBank/DDBJ whole genome shotgun (WGS) entry which is preliminary data.</text>
</comment>
<dbReference type="Proteomes" id="UP001153069">
    <property type="component" value="Unassembled WGS sequence"/>
</dbReference>
<gene>
    <name evidence="3" type="ORF">SEMRO_397_G134510.1</name>
</gene>
<evidence type="ECO:0000256" key="1">
    <source>
        <dbReference type="ARBA" id="ARBA00004123"/>
    </source>
</evidence>
<dbReference type="Gene3D" id="3.70.10.10">
    <property type="match status" value="1"/>
</dbReference>
<protein>
    <submittedName>
        <fullName evidence="3">Checkpoint protein</fullName>
    </submittedName>
</protein>
<dbReference type="EMBL" id="CAICTM010000396">
    <property type="protein sequence ID" value="CAB9509619.1"/>
    <property type="molecule type" value="Genomic_DNA"/>
</dbReference>
<dbReference type="GO" id="GO:0044778">
    <property type="term" value="P:meiotic DNA integrity checkpoint signaling"/>
    <property type="evidence" value="ECO:0007669"/>
    <property type="project" value="TreeGrafter"/>
</dbReference>
<evidence type="ECO:0000313" key="3">
    <source>
        <dbReference type="EMBL" id="CAB9509619.1"/>
    </source>
</evidence>
<dbReference type="AlphaFoldDB" id="A0A9N8DW73"/>